<dbReference type="GO" id="GO:0005524">
    <property type="term" value="F:ATP binding"/>
    <property type="evidence" value="ECO:0007669"/>
    <property type="project" value="UniProtKB-KW"/>
</dbReference>
<evidence type="ECO:0000256" key="3">
    <source>
        <dbReference type="ARBA" id="ARBA00022741"/>
    </source>
</evidence>
<dbReference type="Gene3D" id="3.30.200.20">
    <property type="entry name" value="Phosphorylase Kinase, domain 1"/>
    <property type="match status" value="1"/>
</dbReference>
<feature type="region of interest" description="Disordered" evidence="6">
    <location>
        <begin position="479"/>
        <end position="512"/>
    </location>
</feature>
<dbReference type="Proteomes" id="UP001314263">
    <property type="component" value="Unassembled WGS sequence"/>
</dbReference>
<dbReference type="SMART" id="SM00220">
    <property type="entry name" value="S_TKc"/>
    <property type="match status" value="1"/>
</dbReference>
<dbReference type="InterPro" id="IPR011009">
    <property type="entry name" value="Kinase-like_dom_sf"/>
</dbReference>
<accession>A0AAV1IFA3</accession>
<dbReference type="InterPro" id="IPR000719">
    <property type="entry name" value="Prot_kinase_dom"/>
</dbReference>
<feature type="domain" description="Protein kinase" evidence="7">
    <location>
        <begin position="110"/>
        <end position="437"/>
    </location>
</feature>
<gene>
    <name evidence="8" type="ORF">CVIRNUC_008554</name>
</gene>
<dbReference type="CDD" id="cd14134">
    <property type="entry name" value="PKc_CLK"/>
    <property type="match status" value="1"/>
</dbReference>
<dbReference type="PROSITE" id="PS00108">
    <property type="entry name" value="PROTEIN_KINASE_ST"/>
    <property type="match status" value="1"/>
</dbReference>
<sequence length="512" mass="57673">MALQQEEALAMASGRRRKSKEDSKAAPQHDGLAGKRRLPSNADDVQRVQKRPRLHQEPRKVRQRIERPGIPAPTRTSAFVVPDRPSPPYREDDKEGHFVYELGDNLTSRYKILSKMGEGTFGRVLECWDRKNKDYVAIKIVRNVQKYRDAAMIELEVLNTLEKNDAAGQYHCVSLLEWFDYRGHVCMAFERLGLSLYDFLRRSGYLPFHVSLVRSFGQQLLESVAYLHDLELIHTDLKPENILLVSLEHSKQAGSRSSSRSLPENSDIKVIDFGSATFKDQYHSSIVSTRHYRAPEVILGLGWSFPCDIWSVGCILVELTTGDALFQTHENLEHLAMMETVLGRIPESMAAAANENARRYFTHRRDRWQLDWPGGASSRRSVRSVARLAPLKSLLGKQSDKSLRHYLDALVDLLKRMLEYDPDKRITAREALRHDFFRVEPALPAVDLRASVSDELTEHAPEKEPSISHAEPANAAVVGLCTSGKPGSSQATEPEGASKPGSGVSSTVQEEL</sequence>
<keyword evidence="3" id="KW-0547">Nucleotide-binding</keyword>
<evidence type="ECO:0000256" key="5">
    <source>
        <dbReference type="ARBA" id="ARBA00022840"/>
    </source>
</evidence>
<evidence type="ECO:0000256" key="1">
    <source>
        <dbReference type="ARBA" id="ARBA00022527"/>
    </source>
</evidence>
<reference evidence="8 9" key="1">
    <citation type="submission" date="2023-10" db="EMBL/GenBank/DDBJ databases">
        <authorList>
            <person name="Maclean D."/>
            <person name="Macfadyen A."/>
        </authorList>
    </citation>
    <scope>NUCLEOTIDE SEQUENCE [LARGE SCALE GENOMIC DNA]</scope>
</reference>
<feature type="compositionally biased region" description="Basic and acidic residues" evidence="6">
    <location>
        <begin position="54"/>
        <end position="67"/>
    </location>
</feature>
<evidence type="ECO:0000256" key="6">
    <source>
        <dbReference type="SAM" id="MobiDB-lite"/>
    </source>
</evidence>
<dbReference type="InterPro" id="IPR008271">
    <property type="entry name" value="Ser/Thr_kinase_AS"/>
</dbReference>
<dbReference type="EMBL" id="CAUYUE010000012">
    <property type="protein sequence ID" value="CAK0785347.1"/>
    <property type="molecule type" value="Genomic_DNA"/>
</dbReference>
<feature type="region of interest" description="Disordered" evidence="6">
    <location>
        <begin position="1"/>
        <end position="94"/>
    </location>
</feature>
<keyword evidence="2" id="KW-0808">Transferase</keyword>
<dbReference type="Pfam" id="PF00069">
    <property type="entry name" value="Pkinase"/>
    <property type="match status" value="1"/>
</dbReference>
<proteinExistence type="predicted"/>
<dbReference type="GO" id="GO:0004674">
    <property type="term" value="F:protein serine/threonine kinase activity"/>
    <property type="evidence" value="ECO:0007669"/>
    <property type="project" value="UniProtKB-KW"/>
</dbReference>
<evidence type="ECO:0000313" key="8">
    <source>
        <dbReference type="EMBL" id="CAK0785347.1"/>
    </source>
</evidence>
<keyword evidence="4" id="KW-0418">Kinase</keyword>
<dbReference type="PANTHER" id="PTHR45646">
    <property type="entry name" value="SERINE/THREONINE-PROTEIN KINASE DOA-RELATED"/>
    <property type="match status" value="1"/>
</dbReference>
<keyword evidence="1" id="KW-0723">Serine/threonine-protein kinase</keyword>
<feature type="compositionally biased region" description="Polar residues" evidence="6">
    <location>
        <begin position="503"/>
        <end position="512"/>
    </location>
</feature>
<organism evidence="8 9">
    <name type="scientific">Coccomyxa viridis</name>
    <dbReference type="NCBI Taxonomy" id="1274662"/>
    <lineage>
        <taxon>Eukaryota</taxon>
        <taxon>Viridiplantae</taxon>
        <taxon>Chlorophyta</taxon>
        <taxon>core chlorophytes</taxon>
        <taxon>Trebouxiophyceae</taxon>
        <taxon>Trebouxiophyceae incertae sedis</taxon>
        <taxon>Coccomyxaceae</taxon>
        <taxon>Coccomyxa</taxon>
    </lineage>
</organism>
<comment type="caution">
    <text evidence="8">The sequence shown here is derived from an EMBL/GenBank/DDBJ whole genome shotgun (WGS) entry which is preliminary data.</text>
</comment>
<dbReference type="SUPFAM" id="SSF56112">
    <property type="entry name" value="Protein kinase-like (PK-like)"/>
    <property type="match status" value="1"/>
</dbReference>
<protein>
    <recommendedName>
        <fullName evidence="7">Protein kinase domain-containing protein</fullName>
    </recommendedName>
</protein>
<dbReference type="Gene3D" id="1.10.510.10">
    <property type="entry name" value="Transferase(Phosphotransferase) domain 1"/>
    <property type="match status" value="1"/>
</dbReference>
<dbReference type="PROSITE" id="PS50011">
    <property type="entry name" value="PROTEIN_KINASE_DOM"/>
    <property type="match status" value="1"/>
</dbReference>
<evidence type="ECO:0000259" key="7">
    <source>
        <dbReference type="PROSITE" id="PS50011"/>
    </source>
</evidence>
<keyword evidence="9" id="KW-1185">Reference proteome</keyword>
<evidence type="ECO:0000256" key="4">
    <source>
        <dbReference type="ARBA" id="ARBA00022777"/>
    </source>
</evidence>
<dbReference type="GO" id="GO:0005634">
    <property type="term" value="C:nucleus"/>
    <property type="evidence" value="ECO:0007669"/>
    <property type="project" value="TreeGrafter"/>
</dbReference>
<dbReference type="PANTHER" id="PTHR45646:SF11">
    <property type="entry name" value="SERINE_THREONINE-PROTEIN KINASE DOA"/>
    <property type="match status" value="1"/>
</dbReference>
<dbReference type="AlphaFoldDB" id="A0AAV1IFA3"/>
<evidence type="ECO:0000256" key="2">
    <source>
        <dbReference type="ARBA" id="ARBA00022679"/>
    </source>
</evidence>
<dbReference type="InterPro" id="IPR051175">
    <property type="entry name" value="CLK_kinases"/>
</dbReference>
<evidence type="ECO:0000313" key="9">
    <source>
        <dbReference type="Proteomes" id="UP001314263"/>
    </source>
</evidence>
<keyword evidence="5" id="KW-0067">ATP-binding</keyword>
<name>A0AAV1IFA3_9CHLO</name>